<keyword evidence="18" id="KW-1185">Reference proteome</keyword>
<dbReference type="AlphaFoldDB" id="A0A318JRL2"/>
<evidence type="ECO:0000313" key="18">
    <source>
        <dbReference type="Proteomes" id="UP000247569"/>
    </source>
</evidence>
<evidence type="ECO:0000259" key="16">
    <source>
        <dbReference type="PROSITE" id="PS51379"/>
    </source>
</evidence>
<sequence length="586" mass="63909">MTGNASDFDYDVMVIGSGFGGSVSALRLTEKGYRVAVLEAGRRFEDDEFAKTSWRVRKYLWAPYLGCYGIMRMSLLKNTFLTAGAGVGGGSLVYANTLYRPQDAFYRDPQWSHITDWKAELSPYFDQAERMLGVVEVPRNTESDDLLREVAEEMGRGDTFHRTRVGVYFGADGTAPGTSVPDPFFGGLGPDRSTCLNCGECMVGCRHNAKNTTVKNYLYLAEKAGATVHPLTTVIGVRALPDGGFAIDTVRTGRWVRKSRRTFTAGQVVFSAAALGTQRLLHRLKDTGMMPEISPVLGTLTRTNSEAVLYPRSLRKDADYSRGVSLTSSFQPDDETHVEVGRLGGKGSNFLGLTTTALVDPQPGRPRIVSAFGVALRNWRHLGAMHNPRRWSQQTVGVLVMQTAGNSLVTYTKRGLFGRRMTTRPGEGAAPPVWIPIGHEVDRRLADKIDGLPKGAIFDLFNIPSTGHFLGGCPIGDSAATGVIDPYQRLYGYPGAHVIDGSAITANLGVNPSLTITAQAERAIALWPNKGDADQRPPLGAEYRQMSPIPPRAPVVPFEAPAALRLSIIPLDRSRDSDPVPDDYRR</sequence>
<evidence type="ECO:0000256" key="9">
    <source>
        <dbReference type="ARBA" id="ARBA00023221"/>
    </source>
</evidence>
<dbReference type="Proteomes" id="UP000247569">
    <property type="component" value="Unassembled WGS sequence"/>
</dbReference>
<comment type="pathway">
    <text evidence="12">Steroid metabolism; cholesterol degradation.</text>
</comment>
<evidence type="ECO:0000256" key="15">
    <source>
        <dbReference type="ARBA" id="ARBA00049778"/>
    </source>
</evidence>
<keyword evidence="6" id="KW-0560">Oxidoreductase</keyword>
<dbReference type="EC" id="5.3.3.1" evidence="11"/>
<keyword evidence="4" id="KW-0285">Flavoprotein</keyword>
<evidence type="ECO:0000256" key="2">
    <source>
        <dbReference type="ARBA" id="ARBA00010790"/>
    </source>
</evidence>
<dbReference type="GO" id="GO:0016995">
    <property type="term" value="F:cholesterol oxidase activity"/>
    <property type="evidence" value="ECO:0007669"/>
    <property type="project" value="UniProtKB-EC"/>
</dbReference>
<gene>
    <name evidence="17" type="ORF">DFR70_114113</name>
</gene>
<dbReference type="SUPFAM" id="SSF51905">
    <property type="entry name" value="FAD/NAD(P)-binding domain"/>
    <property type="match status" value="1"/>
</dbReference>
<evidence type="ECO:0000256" key="1">
    <source>
        <dbReference type="ARBA" id="ARBA00001974"/>
    </source>
</evidence>
<evidence type="ECO:0000256" key="12">
    <source>
        <dbReference type="ARBA" id="ARBA00049645"/>
    </source>
</evidence>
<keyword evidence="3" id="KW-0153">Cholesterol metabolism</keyword>
<evidence type="ECO:0000256" key="6">
    <source>
        <dbReference type="ARBA" id="ARBA00023002"/>
    </source>
</evidence>
<dbReference type="PANTHER" id="PTHR47470">
    <property type="entry name" value="CHOLESTEROL OXIDASE"/>
    <property type="match status" value="1"/>
</dbReference>
<dbReference type="Pfam" id="PF05199">
    <property type="entry name" value="GMC_oxred_C"/>
    <property type="match status" value="1"/>
</dbReference>
<dbReference type="RefSeq" id="WP_040734675.1">
    <property type="nucleotide sequence ID" value="NZ_QJKF01000014.1"/>
</dbReference>
<dbReference type="PROSITE" id="PS51379">
    <property type="entry name" value="4FE4S_FER_2"/>
    <property type="match status" value="1"/>
</dbReference>
<evidence type="ECO:0000256" key="7">
    <source>
        <dbReference type="ARBA" id="ARBA00023098"/>
    </source>
</evidence>
<dbReference type="InterPro" id="IPR052542">
    <property type="entry name" value="Cholesterol_Oxidase"/>
</dbReference>
<evidence type="ECO:0000256" key="3">
    <source>
        <dbReference type="ARBA" id="ARBA00022548"/>
    </source>
</evidence>
<evidence type="ECO:0000256" key="11">
    <source>
        <dbReference type="ARBA" id="ARBA00038856"/>
    </source>
</evidence>
<dbReference type="EMBL" id="QJKF01000014">
    <property type="protein sequence ID" value="PXX58429.1"/>
    <property type="molecule type" value="Genomic_DNA"/>
</dbReference>
<comment type="cofactor">
    <cofactor evidence="1">
        <name>FAD</name>
        <dbReference type="ChEBI" id="CHEBI:57692"/>
    </cofactor>
</comment>
<evidence type="ECO:0000256" key="5">
    <source>
        <dbReference type="ARBA" id="ARBA00022827"/>
    </source>
</evidence>
<evidence type="ECO:0000256" key="14">
    <source>
        <dbReference type="ARBA" id="ARBA00049744"/>
    </source>
</evidence>
<evidence type="ECO:0000256" key="8">
    <source>
        <dbReference type="ARBA" id="ARBA00023166"/>
    </source>
</evidence>
<dbReference type="Pfam" id="PF01266">
    <property type="entry name" value="DAO"/>
    <property type="match status" value="1"/>
</dbReference>
<comment type="similarity">
    <text evidence="2">Belongs to the GMC oxidoreductase family.</text>
</comment>
<dbReference type="GO" id="GO:0008203">
    <property type="term" value="P:cholesterol metabolic process"/>
    <property type="evidence" value="ECO:0007669"/>
    <property type="project" value="UniProtKB-KW"/>
</dbReference>
<dbReference type="InterPro" id="IPR017896">
    <property type="entry name" value="4Fe4S_Fe-S-bd"/>
</dbReference>
<dbReference type="EC" id="1.1.3.6" evidence="13"/>
<name>A0A318JRL2_9NOCA</name>
<keyword evidence="9" id="KW-0753">Steroid metabolism</keyword>
<keyword evidence="8" id="KW-1207">Sterol metabolism</keyword>
<evidence type="ECO:0000313" key="17">
    <source>
        <dbReference type="EMBL" id="PXX58429.1"/>
    </source>
</evidence>
<keyword evidence="5" id="KW-0274">FAD</keyword>
<dbReference type="Gene3D" id="3.50.50.60">
    <property type="entry name" value="FAD/NAD(P)-binding domain"/>
    <property type="match status" value="3"/>
</dbReference>
<dbReference type="GO" id="GO:0004769">
    <property type="term" value="F:steroid Delta-isomerase activity"/>
    <property type="evidence" value="ECO:0007669"/>
    <property type="project" value="UniProtKB-EC"/>
</dbReference>
<keyword evidence="7" id="KW-0443">Lipid metabolism</keyword>
<proteinExistence type="inferred from homology"/>
<reference evidence="17 18" key="1">
    <citation type="submission" date="2018-05" db="EMBL/GenBank/DDBJ databases">
        <title>Genomic Encyclopedia of Type Strains, Phase IV (KMG-IV): sequencing the most valuable type-strain genomes for metagenomic binning, comparative biology and taxonomic classification.</title>
        <authorList>
            <person name="Goeker M."/>
        </authorList>
    </citation>
    <scope>NUCLEOTIDE SEQUENCE [LARGE SCALE GENOMIC DNA]</scope>
    <source>
        <strain evidence="17 18">DSM 44704</strain>
    </source>
</reference>
<dbReference type="InterPro" id="IPR007867">
    <property type="entry name" value="GMC_OxRtase_C"/>
</dbReference>
<feature type="domain" description="4Fe-4S ferredoxin-type" evidence="16">
    <location>
        <begin position="186"/>
        <end position="215"/>
    </location>
</feature>
<accession>A0A318JRL2</accession>
<evidence type="ECO:0000256" key="4">
    <source>
        <dbReference type="ARBA" id="ARBA00022630"/>
    </source>
</evidence>
<dbReference type="OrthoDB" id="517968at2"/>
<dbReference type="InterPro" id="IPR036188">
    <property type="entry name" value="FAD/NAD-bd_sf"/>
</dbReference>
<evidence type="ECO:0000256" key="13">
    <source>
        <dbReference type="ARBA" id="ARBA00049723"/>
    </source>
</evidence>
<keyword evidence="10" id="KW-0413">Isomerase</keyword>
<dbReference type="InterPro" id="IPR006076">
    <property type="entry name" value="FAD-dep_OxRdtase"/>
</dbReference>
<organism evidence="17 18">
    <name type="scientific">Nocardia tenerifensis</name>
    <dbReference type="NCBI Taxonomy" id="228006"/>
    <lineage>
        <taxon>Bacteria</taxon>
        <taxon>Bacillati</taxon>
        <taxon>Actinomycetota</taxon>
        <taxon>Actinomycetes</taxon>
        <taxon>Mycobacteriales</taxon>
        <taxon>Nocardiaceae</taxon>
        <taxon>Nocardia</taxon>
    </lineage>
</organism>
<evidence type="ECO:0000256" key="10">
    <source>
        <dbReference type="ARBA" id="ARBA00023235"/>
    </source>
</evidence>
<protein>
    <recommendedName>
        <fullName evidence="14">Cholesterol oxidase</fullName>
        <ecNumber evidence="13">1.1.3.6</ecNumber>
        <ecNumber evidence="11">5.3.3.1</ecNumber>
    </recommendedName>
    <alternativeName>
        <fullName evidence="15">Cholesterol isomerase</fullName>
    </alternativeName>
</protein>
<comment type="caution">
    <text evidence="17">The sequence shown here is derived from an EMBL/GenBank/DDBJ whole genome shotgun (WGS) entry which is preliminary data.</text>
</comment>
<dbReference type="PANTHER" id="PTHR47470:SF1">
    <property type="entry name" value="FAD-DEPENDENT OXIDOREDUCTASE 2 FAD BINDING DOMAIN-CONTAINING PROTEIN"/>
    <property type="match status" value="1"/>
</dbReference>